<dbReference type="SUPFAM" id="SSF82199">
    <property type="entry name" value="SET domain"/>
    <property type="match status" value="1"/>
</dbReference>
<dbReference type="Gene3D" id="2.170.270.10">
    <property type="entry name" value="SET domain"/>
    <property type="match status" value="1"/>
</dbReference>
<reference evidence="2 3" key="1">
    <citation type="submission" date="2024-07" db="EMBL/GenBank/DDBJ databases">
        <title>Section-level genome sequencing and comparative genomics of Aspergillus sections Usti and Cavernicolus.</title>
        <authorList>
            <consortium name="Lawrence Berkeley National Laboratory"/>
            <person name="Nybo J.L."/>
            <person name="Vesth T.C."/>
            <person name="Theobald S."/>
            <person name="Frisvad J.C."/>
            <person name="Larsen T.O."/>
            <person name="Kjaerboelling I."/>
            <person name="Rothschild-Mancinelli K."/>
            <person name="Lyhne E.K."/>
            <person name="Kogle M.E."/>
            <person name="Barry K."/>
            <person name="Clum A."/>
            <person name="Na H."/>
            <person name="Ledsgaard L."/>
            <person name="Lin J."/>
            <person name="Lipzen A."/>
            <person name="Kuo A."/>
            <person name="Riley R."/>
            <person name="Mondo S."/>
            <person name="LaButti K."/>
            <person name="Haridas S."/>
            <person name="Pangalinan J."/>
            <person name="Salamov A.A."/>
            <person name="Simmons B.A."/>
            <person name="Magnuson J.K."/>
            <person name="Chen J."/>
            <person name="Drula E."/>
            <person name="Henrissat B."/>
            <person name="Wiebenga A."/>
            <person name="Lubbers R.J."/>
            <person name="Gomes A.C."/>
            <person name="Makela M.R."/>
            <person name="Stajich J."/>
            <person name="Grigoriev I.V."/>
            <person name="Mortensen U.H."/>
            <person name="De vries R.P."/>
            <person name="Baker S.E."/>
            <person name="Andersen M.R."/>
        </authorList>
    </citation>
    <scope>NUCLEOTIDE SEQUENCE [LARGE SCALE GENOMIC DNA]</scope>
    <source>
        <strain evidence="2 3">CBS 600.67</strain>
    </source>
</reference>
<organism evidence="2 3">
    <name type="scientific">Aspergillus cavernicola</name>
    <dbReference type="NCBI Taxonomy" id="176166"/>
    <lineage>
        <taxon>Eukaryota</taxon>
        <taxon>Fungi</taxon>
        <taxon>Dikarya</taxon>
        <taxon>Ascomycota</taxon>
        <taxon>Pezizomycotina</taxon>
        <taxon>Eurotiomycetes</taxon>
        <taxon>Eurotiomycetidae</taxon>
        <taxon>Eurotiales</taxon>
        <taxon>Aspergillaceae</taxon>
        <taxon>Aspergillus</taxon>
        <taxon>Aspergillus subgen. Nidulantes</taxon>
    </lineage>
</organism>
<dbReference type="PROSITE" id="PS50280">
    <property type="entry name" value="SET"/>
    <property type="match status" value="1"/>
</dbReference>
<evidence type="ECO:0000313" key="3">
    <source>
        <dbReference type="Proteomes" id="UP001610335"/>
    </source>
</evidence>
<sequence length="746" mass="83916">MDTHDVSKVSTYFPYLRNHRQTLQHAQSRKGQRPKTTKSRDELIMQFMFRQMMSNNTPVGRNAIRSSFVPPAYTPCVTALSDLRKVMIKDLTLENHHRGSYLLVRAVTPTDTMTAVMVIVEDEEADVLMLQLYNQEKGLVADGRLVEGTVVIVKEPYLKVMSDGDYGLRVDHLSDVTFVPGHDPRVPPSWRQQLTENDASSNSWKTNGNNHFNKASYHLAIDCYSQALHSSPTVDEALTIKLNRALSFLRSHQFEAALRDLEMALSGSKPSEKALFRKSQALYHLQRFPESCKTHQVLSKEYPGNTTAKSEFSRANARLAEQQSGKYQFKRLQLEAKRRNPPLLDHATYIGPVAVKPTEYWGRGLFTTNAVKAGGLLFCEKAFAHAFHDSNDSSQSLAILINAQKDTMTMGTQADLISLIAQKLYKNPSLMSTFTDLYHGAYKPVTVLEVDNAPVVDTFLIERIMALNCFGCPLSSREAHIRGMRQTQSDTDKQFNSCGVWALASYINHSCYSNARRAFIGDMMIVRAARDLPANTEITFSYKSPLNNVSKEKPVDHRHWGFKCSCIICQDLLATANSTLTKRKTLMVNVHKAFKPRKPDSAKIESILSTLEETYRQPASEVPRFGIWNAYLTLAMLHESRGQSQKAVEFTLKALESLGYIVEGGHLPHKPGTPLRVKKWGLMTDELVRCWMALSNAYLDAAPDLMAQAAGYARLTYRICVGEDETFGDTYSHLSQRVDGFLSTAK</sequence>
<comment type="caution">
    <text evidence="2">The sequence shown here is derived from an EMBL/GenBank/DDBJ whole genome shotgun (WGS) entry which is preliminary data.</text>
</comment>
<feature type="domain" description="SET" evidence="1">
    <location>
        <begin position="351"/>
        <end position="543"/>
    </location>
</feature>
<dbReference type="InterPro" id="IPR001214">
    <property type="entry name" value="SET_dom"/>
</dbReference>
<dbReference type="Pfam" id="PF00856">
    <property type="entry name" value="SET"/>
    <property type="match status" value="1"/>
</dbReference>
<dbReference type="PANTHER" id="PTHR47643">
    <property type="entry name" value="TPR DOMAIN PROTEIN (AFU_ORTHOLOGUE AFUA_5G12710)"/>
    <property type="match status" value="1"/>
</dbReference>
<dbReference type="Proteomes" id="UP001610335">
    <property type="component" value="Unassembled WGS sequence"/>
</dbReference>
<dbReference type="EMBL" id="JBFXLS010000045">
    <property type="protein sequence ID" value="KAL2824205.1"/>
    <property type="molecule type" value="Genomic_DNA"/>
</dbReference>
<dbReference type="InterPro" id="IPR011990">
    <property type="entry name" value="TPR-like_helical_dom_sf"/>
</dbReference>
<dbReference type="PANTHER" id="PTHR47643:SF2">
    <property type="entry name" value="TPR DOMAIN PROTEIN (AFU_ORTHOLOGUE AFUA_5G12710)"/>
    <property type="match status" value="1"/>
</dbReference>
<dbReference type="InterPro" id="IPR053209">
    <property type="entry name" value="Gramillin-biosynth_MTr"/>
</dbReference>
<evidence type="ECO:0000259" key="1">
    <source>
        <dbReference type="PROSITE" id="PS50280"/>
    </source>
</evidence>
<dbReference type="CDD" id="cd20071">
    <property type="entry name" value="SET_SMYD"/>
    <property type="match status" value="1"/>
</dbReference>
<protein>
    <recommendedName>
        <fullName evidence="1">SET domain-containing protein</fullName>
    </recommendedName>
</protein>
<evidence type="ECO:0000313" key="2">
    <source>
        <dbReference type="EMBL" id="KAL2824205.1"/>
    </source>
</evidence>
<dbReference type="SMART" id="SM00028">
    <property type="entry name" value="TPR"/>
    <property type="match status" value="3"/>
</dbReference>
<dbReference type="SMART" id="SM00317">
    <property type="entry name" value="SET"/>
    <property type="match status" value="1"/>
</dbReference>
<dbReference type="SUPFAM" id="SSF48452">
    <property type="entry name" value="TPR-like"/>
    <property type="match status" value="1"/>
</dbReference>
<proteinExistence type="predicted"/>
<name>A0ABR4I8Y5_9EURO</name>
<dbReference type="InterPro" id="IPR046341">
    <property type="entry name" value="SET_dom_sf"/>
</dbReference>
<keyword evidence="3" id="KW-1185">Reference proteome</keyword>
<accession>A0ABR4I8Y5</accession>
<gene>
    <name evidence="2" type="ORF">BDW59DRAFT_180299</name>
</gene>
<dbReference type="Gene3D" id="1.25.40.10">
    <property type="entry name" value="Tetratricopeptide repeat domain"/>
    <property type="match status" value="1"/>
</dbReference>
<dbReference type="InterPro" id="IPR019734">
    <property type="entry name" value="TPR_rpt"/>
</dbReference>